<protein>
    <submittedName>
        <fullName evidence="1">Uncharacterized protein MANES_13G035900</fullName>
    </submittedName>
</protein>
<dbReference type="EMBL" id="GGEC01037262">
    <property type="protein sequence ID" value="MBX17746.1"/>
    <property type="molecule type" value="Transcribed_RNA"/>
</dbReference>
<sequence>MDVIVFVDRFNGQNCLCNIKPSIILCQGVFSHKQGHHISAGQIFHDKVKIFIILKRTV</sequence>
<organism evidence="1">
    <name type="scientific">Rhizophora mucronata</name>
    <name type="common">Asiatic mangrove</name>
    <dbReference type="NCBI Taxonomy" id="61149"/>
    <lineage>
        <taxon>Eukaryota</taxon>
        <taxon>Viridiplantae</taxon>
        <taxon>Streptophyta</taxon>
        <taxon>Embryophyta</taxon>
        <taxon>Tracheophyta</taxon>
        <taxon>Spermatophyta</taxon>
        <taxon>Magnoliopsida</taxon>
        <taxon>eudicotyledons</taxon>
        <taxon>Gunneridae</taxon>
        <taxon>Pentapetalae</taxon>
        <taxon>rosids</taxon>
        <taxon>fabids</taxon>
        <taxon>Malpighiales</taxon>
        <taxon>Rhizophoraceae</taxon>
        <taxon>Rhizophora</taxon>
    </lineage>
</organism>
<accession>A0A2P2LIE1</accession>
<dbReference type="AlphaFoldDB" id="A0A2P2LIE1"/>
<reference evidence="1" key="1">
    <citation type="submission" date="2018-02" db="EMBL/GenBank/DDBJ databases">
        <title>Rhizophora mucronata_Transcriptome.</title>
        <authorList>
            <person name="Meera S.P."/>
            <person name="Sreeshan A."/>
            <person name="Augustine A."/>
        </authorList>
    </citation>
    <scope>NUCLEOTIDE SEQUENCE</scope>
    <source>
        <tissue evidence="1">Leaf</tissue>
    </source>
</reference>
<proteinExistence type="predicted"/>
<evidence type="ECO:0000313" key="1">
    <source>
        <dbReference type="EMBL" id="MBX17746.1"/>
    </source>
</evidence>
<name>A0A2P2LIE1_RHIMU</name>